<name>A0A941GZ96_9CHRO</name>
<dbReference type="Gene3D" id="3.40.50.150">
    <property type="entry name" value="Vaccinia Virus protein VP39"/>
    <property type="match status" value="1"/>
</dbReference>
<dbReference type="AlphaFoldDB" id="A0A941GZ96"/>
<dbReference type="Proteomes" id="UP000767446">
    <property type="component" value="Unassembled WGS sequence"/>
</dbReference>
<reference evidence="1" key="1">
    <citation type="submission" date="2021-02" db="EMBL/GenBank/DDBJ databases">
        <title>Metagenome analyses of Stigonema ocellatum DSM 106950, Chlorogloea purpurea SAG 13.99 and Gomphosphaeria aponina DSM 107014.</title>
        <authorList>
            <person name="Marter P."/>
            <person name="Huang S."/>
        </authorList>
    </citation>
    <scope>NUCLEOTIDE SEQUENCE</scope>
    <source>
        <strain evidence="1">JP213</strain>
    </source>
</reference>
<comment type="caution">
    <text evidence="1">The sequence shown here is derived from an EMBL/GenBank/DDBJ whole genome shotgun (WGS) entry which is preliminary data.</text>
</comment>
<gene>
    <name evidence="1" type="ORF">DSM107014_16850</name>
</gene>
<proteinExistence type="predicted"/>
<dbReference type="CDD" id="cd02440">
    <property type="entry name" value="AdoMet_MTases"/>
    <property type="match status" value="1"/>
</dbReference>
<keyword evidence="1" id="KW-0489">Methyltransferase</keyword>
<evidence type="ECO:0000313" key="2">
    <source>
        <dbReference type="Proteomes" id="UP000767446"/>
    </source>
</evidence>
<keyword evidence="1" id="KW-0808">Transferase</keyword>
<accession>A0A941GZ96</accession>
<organism evidence="1 2">
    <name type="scientific">Gomphosphaeria aponina SAG 52.96 = DSM 107014</name>
    <dbReference type="NCBI Taxonomy" id="1521640"/>
    <lineage>
        <taxon>Bacteria</taxon>
        <taxon>Bacillati</taxon>
        <taxon>Cyanobacteriota</taxon>
        <taxon>Cyanophyceae</taxon>
        <taxon>Oscillatoriophycideae</taxon>
        <taxon>Chroococcales</taxon>
        <taxon>Gomphosphaeriaceae</taxon>
        <taxon>Gomphosphaeria</taxon>
    </lineage>
</organism>
<dbReference type="SUPFAM" id="SSF53335">
    <property type="entry name" value="S-adenosyl-L-methionine-dependent methyltransferases"/>
    <property type="match status" value="1"/>
</dbReference>
<dbReference type="InterPro" id="IPR029063">
    <property type="entry name" value="SAM-dependent_MTases_sf"/>
</dbReference>
<evidence type="ECO:0000313" key="1">
    <source>
        <dbReference type="EMBL" id="MBR8829538.1"/>
    </source>
</evidence>
<dbReference type="GO" id="GO:0008168">
    <property type="term" value="F:methyltransferase activity"/>
    <property type="evidence" value="ECO:0007669"/>
    <property type="project" value="UniProtKB-KW"/>
</dbReference>
<dbReference type="EMBL" id="JADQBC010000144">
    <property type="protein sequence ID" value="MBR8829538.1"/>
    <property type="molecule type" value="Genomic_DNA"/>
</dbReference>
<protein>
    <submittedName>
        <fullName evidence="1">Class I SAM-dependent methyltransferase</fullName>
    </submittedName>
</protein>
<sequence length="249" mass="28525">MTQSNPQQYYDQHYNISNKLAWENWQPNPQLANRNLKDFRITSNAQETVLARIAKFAPFAKTLDIGCSAGDFIIPISKVSDQSYGLDIVDFSIAWQLVSSQYNNIHFQKINLDESNLPFVDTEFDLVTMLMVLEHVFDVHHAIKEVSRVLKPNGIAVIQVPNIAYLKNRLELLMGILPCTSNFEDRENKSEWDGQHLHYFTLNSLKNLLNQYNLSVIETLCSGKLNKIRSYYSSLLGADLIIVAQKNEI</sequence>
<dbReference type="GO" id="GO:0032259">
    <property type="term" value="P:methylation"/>
    <property type="evidence" value="ECO:0007669"/>
    <property type="project" value="UniProtKB-KW"/>
</dbReference>
<dbReference type="Pfam" id="PF13489">
    <property type="entry name" value="Methyltransf_23"/>
    <property type="match status" value="1"/>
</dbReference>
<dbReference type="PANTHER" id="PTHR43861">
    <property type="entry name" value="TRANS-ACONITATE 2-METHYLTRANSFERASE-RELATED"/>
    <property type="match status" value="1"/>
</dbReference>